<dbReference type="PATRIC" id="fig|1303.79.peg.181"/>
<dbReference type="AlphaFoldDB" id="A0A139PG43"/>
<sequence length="40" mass="4810">MFLFYHTSVKNFIKNRRILSKQVADKFDIDYNKAIKSITD</sequence>
<reference evidence="1 2" key="1">
    <citation type="submission" date="2016-01" db="EMBL/GenBank/DDBJ databases">
        <title>Highly variable Streptococcus oralis are common among viridans streptococci isolated from primates.</title>
        <authorList>
            <person name="Denapaite D."/>
            <person name="Rieger M."/>
            <person name="Koendgen S."/>
            <person name="Brueckner R."/>
            <person name="Ochigava I."/>
            <person name="Kappeler P."/>
            <person name="Maetz-Rensing K."/>
            <person name="Leendertz F."/>
            <person name="Hakenbeck R."/>
        </authorList>
    </citation>
    <scope>NUCLEOTIDE SEQUENCE [LARGE SCALE GENOMIC DNA]</scope>
    <source>
        <strain evidence="1 2">DD16</strain>
    </source>
</reference>
<evidence type="ECO:0000313" key="1">
    <source>
        <dbReference type="EMBL" id="KXT88280.1"/>
    </source>
</evidence>
<gene>
    <name evidence="1" type="ORF">SORDD16_00165</name>
</gene>
<proteinExistence type="predicted"/>
<dbReference type="EMBL" id="LQOB01000012">
    <property type="protein sequence ID" value="KXT88280.1"/>
    <property type="molecule type" value="Genomic_DNA"/>
</dbReference>
<name>A0A139PG43_STROR</name>
<dbReference type="Proteomes" id="UP000072653">
    <property type="component" value="Unassembled WGS sequence"/>
</dbReference>
<organism evidence="1 2">
    <name type="scientific">Streptococcus oralis</name>
    <dbReference type="NCBI Taxonomy" id="1303"/>
    <lineage>
        <taxon>Bacteria</taxon>
        <taxon>Bacillati</taxon>
        <taxon>Bacillota</taxon>
        <taxon>Bacilli</taxon>
        <taxon>Lactobacillales</taxon>
        <taxon>Streptococcaceae</taxon>
        <taxon>Streptococcus</taxon>
    </lineage>
</organism>
<protein>
    <submittedName>
        <fullName evidence="1">Uncharacterized protein</fullName>
    </submittedName>
</protein>
<accession>A0A139PG43</accession>
<comment type="caution">
    <text evidence="1">The sequence shown here is derived from an EMBL/GenBank/DDBJ whole genome shotgun (WGS) entry which is preliminary data.</text>
</comment>
<evidence type="ECO:0000313" key="2">
    <source>
        <dbReference type="Proteomes" id="UP000072653"/>
    </source>
</evidence>